<dbReference type="Gene3D" id="1.20.1250.20">
    <property type="entry name" value="MFS general substrate transporter like domains"/>
    <property type="match status" value="2"/>
</dbReference>
<feature type="transmembrane region" description="Helical" evidence="6">
    <location>
        <begin position="84"/>
        <end position="101"/>
    </location>
</feature>
<dbReference type="PANTHER" id="PTHR43791">
    <property type="entry name" value="PERMEASE-RELATED"/>
    <property type="match status" value="1"/>
</dbReference>
<dbReference type="AlphaFoldDB" id="A0A060SG77"/>
<gene>
    <name evidence="8" type="ORF">BN946_scf185013.g157</name>
</gene>
<keyword evidence="5 6" id="KW-0472">Membrane</keyword>
<dbReference type="InterPro" id="IPR011701">
    <property type="entry name" value="MFS"/>
</dbReference>
<keyword evidence="3 6" id="KW-0812">Transmembrane</keyword>
<dbReference type="FunFam" id="1.20.1250.20:FF:000034">
    <property type="entry name" value="MFS general substrate transporter"/>
    <property type="match status" value="1"/>
</dbReference>
<evidence type="ECO:0000256" key="4">
    <source>
        <dbReference type="ARBA" id="ARBA00022989"/>
    </source>
</evidence>
<reference evidence="8" key="1">
    <citation type="submission" date="2014-01" db="EMBL/GenBank/DDBJ databases">
        <title>The genome of the white-rot fungus Pycnoporus cinnabarinus: a basidiomycete model with a versatile arsenal for lignocellulosic biomass breakdown.</title>
        <authorList>
            <person name="Levasseur A."/>
            <person name="Lomascolo A."/>
            <person name="Ruiz-Duenas F.J."/>
            <person name="Uzan E."/>
            <person name="Piumi F."/>
            <person name="Kues U."/>
            <person name="Ram A.F.J."/>
            <person name="Murat C."/>
            <person name="Haon M."/>
            <person name="Benoit I."/>
            <person name="Arfi Y."/>
            <person name="Chevret D."/>
            <person name="Drula E."/>
            <person name="Kwon M.J."/>
            <person name="Gouret P."/>
            <person name="Lesage-Meessen L."/>
            <person name="Lombard V."/>
            <person name="Mariette J."/>
            <person name="Noirot C."/>
            <person name="Park J."/>
            <person name="Patyshakuliyeva A."/>
            <person name="Wieneger R.A.B."/>
            <person name="Wosten H.A.B."/>
            <person name="Martin F."/>
            <person name="Coutinho P.M."/>
            <person name="de Vries R."/>
            <person name="Martinez A.T."/>
            <person name="Klopp C."/>
            <person name="Pontarotti P."/>
            <person name="Henrissat B."/>
            <person name="Record E."/>
        </authorList>
    </citation>
    <scope>NUCLEOTIDE SEQUENCE [LARGE SCALE GENOMIC DNA]</scope>
    <source>
        <strain evidence="8">BRFM137</strain>
    </source>
</reference>
<keyword evidence="2" id="KW-0813">Transport</keyword>
<keyword evidence="9" id="KW-1185">Reference proteome</keyword>
<feature type="transmembrane region" description="Helical" evidence="6">
    <location>
        <begin position="342"/>
        <end position="359"/>
    </location>
</feature>
<dbReference type="GO" id="GO:0016020">
    <property type="term" value="C:membrane"/>
    <property type="evidence" value="ECO:0007669"/>
    <property type="project" value="UniProtKB-SubCell"/>
</dbReference>
<feature type="transmembrane region" description="Helical" evidence="6">
    <location>
        <begin position="446"/>
        <end position="464"/>
    </location>
</feature>
<dbReference type="HOGENOM" id="CLU_001265_0_1_1"/>
<organism evidence="8 9">
    <name type="scientific">Pycnoporus cinnabarinus</name>
    <name type="common">Cinnabar-red polypore</name>
    <name type="synonym">Trametes cinnabarina</name>
    <dbReference type="NCBI Taxonomy" id="5643"/>
    <lineage>
        <taxon>Eukaryota</taxon>
        <taxon>Fungi</taxon>
        <taxon>Dikarya</taxon>
        <taxon>Basidiomycota</taxon>
        <taxon>Agaricomycotina</taxon>
        <taxon>Agaricomycetes</taxon>
        <taxon>Polyporales</taxon>
        <taxon>Polyporaceae</taxon>
        <taxon>Trametes</taxon>
    </lineage>
</organism>
<feature type="transmembrane region" description="Helical" evidence="6">
    <location>
        <begin position="379"/>
        <end position="399"/>
    </location>
</feature>
<evidence type="ECO:0000313" key="9">
    <source>
        <dbReference type="Proteomes" id="UP000029665"/>
    </source>
</evidence>
<protein>
    <recommendedName>
        <fullName evidence="7">Major facilitator superfamily (MFS) profile domain-containing protein</fullName>
    </recommendedName>
</protein>
<accession>A0A060SG77</accession>
<feature type="transmembrane region" description="Helical" evidence="6">
    <location>
        <begin position="411"/>
        <end position="434"/>
    </location>
</feature>
<name>A0A060SG77_PYCCI</name>
<feature type="transmembrane region" description="Helical" evidence="6">
    <location>
        <begin position="44"/>
        <end position="61"/>
    </location>
</feature>
<dbReference type="EMBL" id="CCBP010000121">
    <property type="protein sequence ID" value="CDO73522.1"/>
    <property type="molecule type" value="Genomic_DNA"/>
</dbReference>
<evidence type="ECO:0000259" key="7">
    <source>
        <dbReference type="PROSITE" id="PS50850"/>
    </source>
</evidence>
<evidence type="ECO:0000256" key="1">
    <source>
        <dbReference type="ARBA" id="ARBA00004141"/>
    </source>
</evidence>
<feature type="transmembrane region" description="Helical" evidence="6">
    <location>
        <begin position="315"/>
        <end position="335"/>
    </location>
</feature>
<dbReference type="InterPro" id="IPR020846">
    <property type="entry name" value="MFS_dom"/>
</dbReference>
<evidence type="ECO:0000256" key="5">
    <source>
        <dbReference type="ARBA" id="ARBA00023136"/>
    </source>
</evidence>
<dbReference type="InterPro" id="IPR036259">
    <property type="entry name" value="MFS_trans_sf"/>
</dbReference>
<evidence type="ECO:0000256" key="2">
    <source>
        <dbReference type="ARBA" id="ARBA00022448"/>
    </source>
</evidence>
<feature type="domain" description="Major facilitator superfamily (MFS) profile" evidence="7">
    <location>
        <begin position="48"/>
        <end position="469"/>
    </location>
</feature>
<comment type="caution">
    <text evidence="8">The sequence shown here is derived from an EMBL/GenBank/DDBJ whole genome shotgun (WGS) entry which is preliminary data.</text>
</comment>
<dbReference type="PANTHER" id="PTHR43791:SF19">
    <property type="entry name" value="TRANSPORTER, PUTATIVE (AFU_ORTHOLOGUE AFUA_1G01812)-RELATED"/>
    <property type="match status" value="1"/>
</dbReference>
<feature type="transmembrane region" description="Helical" evidence="6">
    <location>
        <begin position="139"/>
        <end position="162"/>
    </location>
</feature>
<sequence length="516" mass="57811">MSVETSSQKGFKDTEKIVVQDVENVYRPDVDTSGIDERRLLRRIDWHVVPWLAVLYLLNFLDRGNIGNAKLYHMTDDLHITDKQYLIALTVFFFPYSLFEPPSNLALKKLRPSLWLSFIMLIWGIAMTLHGVVTNYAGLVGLRFLLGLAEAGLYPGIVFYLSCWYKRNELGTRVGVFFSSATIAGAFSGLLAAAIENMDGVGGKPGWAWIFILEGLVTVICAVASFFILSDFPDTAKFLNDTERVWVVRRLQADMKFSAGGEKFKMKYVWQSLADWKTWLAMGIYMGFDGPLFAFSLFTPTIINQLGFKATAANLLSVPVYAWACLMTVIIGFLGDRVKTRAWINLGLFGSGLVGYIILICSTNPSLSYFAVYVAASSIYPTIRACSIYHIPITFFAWVSSNVEGSYKRSAVLGMAIGWGNLNGAVTSNVYRAIDKPWYRLGHGIVLAYIAIGWICSLAMYIYLRRENAAKERGDRDEVIDGVNNKRASEKNGHFESIEAARMEKGDHWSGFRYSL</sequence>
<feature type="transmembrane region" description="Helical" evidence="6">
    <location>
        <begin position="207"/>
        <end position="229"/>
    </location>
</feature>
<dbReference type="FunFam" id="1.20.1250.20:FF:000013">
    <property type="entry name" value="MFS general substrate transporter"/>
    <property type="match status" value="1"/>
</dbReference>
<dbReference type="PROSITE" id="PS50850">
    <property type="entry name" value="MFS"/>
    <property type="match status" value="1"/>
</dbReference>
<dbReference type="GO" id="GO:0022857">
    <property type="term" value="F:transmembrane transporter activity"/>
    <property type="evidence" value="ECO:0007669"/>
    <property type="project" value="InterPro"/>
</dbReference>
<dbReference type="SUPFAM" id="SSF103473">
    <property type="entry name" value="MFS general substrate transporter"/>
    <property type="match status" value="1"/>
</dbReference>
<dbReference type="Pfam" id="PF07690">
    <property type="entry name" value="MFS_1"/>
    <property type="match status" value="1"/>
</dbReference>
<evidence type="ECO:0000256" key="3">
    <source>
        <dbReference type="ARBA" id="ARBA00022692"/>
    </source>
</evidence>
<comment type="subcellular location">
    <subcellularLocation>
        <location evidence="1">Membrane</location>
        <topology evidence="1">Multi-pass membrane protein</topology>
    </subcellularLocation>
</comment>
<dbReference type="Proteomes" id="UP000029665">
    <property type="component" value="Unassembled WGS sequence"/>
</dbReference>
<feature type="transmembrane region" description="Helical" evidence="6">
    <location>
        <begin position="113"/>
        <end position="133"/>
    </location>
</feature>
<feature type="transmembrane region" description="Helical" evidence="6">
    <location>
        <begin position="279"/>
        <end position="303"/>
    </location>
</feature>
<evidence type="ECO:0000256" key="6">
    <source>
        <dbReference type="SAM" id="Phobius"/>
    </source>
</evidence>
<dbReference type="OMA" id="GAFCWWM"/>
<keyword evidence="4 6" id="KW-1133">Transmembrane helix</keyword>
<dbReference type="OrthoDB" id="2962993at2759"/>
<proteinExistence type="predicted"/>
<feature type="transmembrane region" description="Helical" evidence="6">
    <location>
        <begin position="174"/>
        <end position="195"/>
    </location>
</feature>
<evidence type="ECO:0000313" key="8">
    <source>
        <dbReference type="EMBL" id="CDO73522.1"/>
    </source>
</evidence>